<gene>
    <name evidence="2" type="ORF">CHS0354_003160</name>
</gene>
<protein>
    <submittedName>
        <fullName evidence="2">Uncharacterized protein</fullName>
    </submittedName>
</protein>
<proteinExistence type="predicted"/>
<reference evidence="2" key="2">
    <citation type="journal article" date="2021" name="Genome Biol. Evol.">
        <title>Developing a high-quality reference genome for a parasitic bivalve with doubly uniparental inheritance (Bivalvia: Unionida).</title>
        <authorList>
            <person name="Smith C.H."/>
        </authorList>
    </citation>
    <scope>NUCLEOTIDE SEQUENCE</scope>
    <source>
        <strain evidence="2">CHS0354</strain>
        <tissue evidence="2">Mantle</tissue>
    </source>
</reference>
<dbReference type="AlphaFoldDB" id="A0AAE0W4U7"/>
<organism evidence="2 3">
    <name type="scientific">Potamilus streckersoni</name>
    <dbReference type="NCBI Taxonomy" id="2493646"/>
    <lineage>
        <taxon>Eukaryota</taxon>
        <taxon>Metazoa</taxon>
        <taxon>Spiralia</taxon>
        <taxon>Lophotrochozoa</taxon>
        <taxon>Mollusca</taxon>
        <taxon>Bivalvia</taxon>
        <taxon>Autobranchia</taxon>
        <taxon>Heteroconchia</taxon>
        <taxon>Palaeoheterodonta</taxon>
        <taxon>Unionida</taxon>
        <taxon>Unionoidea</taxon>
        <taxon>Unionidae</taxon>
        <taxon>Ambleminae</taxon>
        <taxon>Lampsilini</taxon>
        <taxon>Potamilus</taxon>
    </lineage>
</organism>
<evidence type="ECO:0000313" key="2">
    <source>
        <dbReference type="EMBL" id="KAK3602128.1"/>
    </source>
</evidence>
<reference evidence="2" key="3">
    <citation type="submission" date="2023-05" db="EMBL/GenBank/DDBJ databases">
        <authorList>
            <person name="Smith C.H."/>
        </authorList>
    </citation>
    <scope>NUCLEOTIDE SEQUENCE</scope>
    <source>
        <strain evidence="2">CHS0354</strain>
        <tissue evidence="2">Mantle</tissue>
    </source>
</reference>
<accession>A0AAE0W4U7</accession>
<keyword evidence="3" id="KW-1185">Reference proteome</keyword>
<dbReference type="EMBL" id="JAEAOA010000259">
    <property type="protein sequence ID" value="KAK3602128.1"/>
    <property type="molecule type" value="Genomic_DNA"/>
</dbReference>
<comment type="caution">
    <text evidence="2">The sequence shown here is derived from an EMBL/GenBank/DDBJ whole genome shotgun (WGS) entry which is preliminary data.</text>
</comment>
<dbReference type="Proteomes" id="UP001195483">
    <property type="component" value="Unassembled WGS sequence"/>
</dbReference>
<sequence length="551" mass="62402">MLSEENVASQNIAYFEQKLLEKEINELYEREISKIGYPESASGIVFRKKLKRSFSHSLSSLSHSLKSSLDEVTALQQIQSIQKLNANGSNIDISHLDKSVGQACIFRNCRLETYGTVLNHSEAQTNVLNLTVPQSILTTEITGSKDSVINSSLDCLRPEIVTASQNITDKTCQREDKDRGGQQIHPARRLSPEHVLPDFEGTNPKRHKCEMKKSSCIAEETTIDVDEGSTDSYESGITARDRKLSRGFLDKSRDSTSLNLRKRSKSLKQHQKLKASTDDNKMYKSGKVWDAKNNPRLQQTLPDDNVEISKNCVVQKKKFTKRKRPCLKRKITGAKTLNMEDVTSNNKILKNRKFACETHLNRRTKGLYRKQSCHQQSTGKRNCALISVLNCTENKSNNNNTVIGKRHEYVKKWLRNLKDSSKDQLSHTAVGSQQIGDRISVSHIAVAETKSSQNSNQGLNSESENFCGQDSFFVNKYSDKPCDANKVENLRETHATDINGMENFIPTASMRWINKDSPRLRNKDTQLVGLGSIYQRGQLRWDYIVSEFCNS</sequence>
<feature type="compositionally biased region" description="Basic residues" evidence="1">
    <location>
        <begin position="260"/>
        <end position="273"/>
    </location>
</feature>
<evidence type="ECO:0000313" key="3">
    <source>
        <dbReference type="Proteomes" id="UP001195483"/>
    </source>
</evidence>
<evidence type="ECO:0000256" key="1">
    <source>
        <dbReference type="SAM" id="MobiDB-lite"/>
    </source>
</evidence>
<reference evidence="2" key="1">
    <citation type="journal article" date="2021" name="Genome Biol. Evol.">
        <title>A High-Quality Reference Genome for a Parasitic Bivalve with Doubly Uniparental Inheritance (Bivalvia: Unionida).</title>
        <authorList>
            <person name="Smith C.H."/>
        </authorList>
    </citation>
    <scope>NUCLEOTIDE SEQUENCE</scope>
    <source>
        <strain evidence="2">CHS0354</strain>
    </source>
</reference>
<name>A0AAE0W4U7_9BIVA</name>
<feature type="region of interest" description="Disordered" evidence="1">
    <location>
        <begin position="252"/>
        <end position="282"/>
    </location>
</feature>